<reference evidence="4 5" key="1">
    <citation type="submission" date="2019-08" db="EMBL/GenBank/DDBJ databases">
        <title>Complete genome sequence of Candidatus Uab amorphum.</title>
        <authorList>
            <person name="Shiratori T."/>
            <person name="Suzuki S."/>
            <person name="Kakizawa Y."/>
            <person name="Ishida K."/>
        </authorList>
    </citation>
    <scope>NUCLEOTIDE SEQUENCE [LARGE SCALE GENOMIC DNA]</scope>
    <source>
        <strain evidence="4 5">SRT547</strain>
    </source>
</reference>
<gene>
    <name evidence="4" type="ORF">UABAM_05956</name>
</gene>
<dbReference type="Pfam" id="PF07677">
    <property type="entry name" value="A2M_recep"/>
    <property type="match status" value="1"/>
</dbReference>
<dbReference type="KEGG" id="uam:UABAM_05956"/>
<dbReference type="GO" id="GO:0005615">
    <property type="term" value="C:extracellular space"/>
    <property type="evidence" value="ECO:0007669"/>
    <property type="project" value="InterPro"/>
</dbReference>
<dbReference type="SUPFAM" id="SSF49410">
    <property type="entry name" value="Alpha-macroglobulin receptor domain"/>
    <property type="match status" value="1"/>
</dbReference>
<sequence>MDYLKRTGSVSPKIMLKAESLLNVGYQKILTFERPGGGFDWWGRDPALVWLTAYGVQQLTALSKVKEIDMGVIERARNFLINKRQANGSWGDIGNTHSETISYVAHPDFALTAYVTWSLAKAGFANLDASCRYLRNNVNKAKNNPYLLSLAANALLSIDDKDEIGLDILQQLRDIATTEKDICYWKTTGKTASYAYGNAANVEVTALAILAMLEAKTHSDVVNKALQYIVQSRLSSGTWGSTQATILALQSLVSCDALSTTGGDANIDIVLNDKKIDTWKISDSNRDVMQIIDLAQYTQQGANNLKLQVTGNPNVMYQVVTRHYKPWRKDNTPQKPMIDLNVSYDRTTLSRHDTIIATAKLKYNGTSSTYMVIIDLGIPPGFNVDRGDFAELLGGNVIKRYSITPSQVTLYLGDVNPQDEIKFNYHLKAKYPLKAKTPKSTAYEYYSPDVRAESKPQLIEVTE</sequence>
<keyword evidence="2" id="KW-0882">Thioester bond</keyword>
<dbReference type="EMBL" id="AP019860">
    <property type="protein sequence ID" value="BBM87544.1"/>
    <property type="molecule type" value="Genomic_DNA"/>
</dbReference>
<dbReference type="SMART" id="SM01361">
    <property type="entry name" value="A2M_recep"/>
    <property type="match status" value="1"/>
</dbReference>
<evidence type="ECO:0000313" key="5">
    <source>
        <dbReference type="Proteomes" id="UP000326354"/>
    </source>
</evidence>
<dbReference type="InterPro" id="IPR050473">
    <property type="entry name" value="A2M/Complement_sys"/>
</dbReference>
<dbReference type="PANTHER" id="PTHR11412:SF136">
    <property type="entry name" value="CD109 ANTIGEN"/>
    <property type="match status" value="1"/>
</dbReference>
<evidence type="ECO:0000313" key="4">
    <source>
        <dbReference type="EMBL" id="BBM87544.1"/>
    </source>
</evidence>
<organism evidence="4 5">
    <name type="scientific">Uabimicrobium amorphum</name>
    <dbReference type="NCBI Taxonomy" id="2596890"/>
    <lineage>
        <taxon>Bacteria</taxon>
        <taxon>Pseudomonadati</taxon>
        <taxon>Planctomycetota</taxon>
        <taxon>Candidatus Uabimicrobiia</taxon>
        <taxon>Candidatus Uabimicrobiales</taxon>
        <taxon>Candidatus Uabimicrobiaceae</taxon>
        <taxon>Candidatus Uabimicrobium</taxon>
    </lineage>
</organism>
<dbReference type="InterPro" id="IPR036595">
    <property type="entry name" value="A-macroglobulin_rcpt-bd_sf"/>
</dbReference>
<dbReference type="Proteomes" id="UP000326354">
    <property type="component" value="Chromosome"/>
</dbReference>
<proteinExistence type="predicted"/>
<dbReference type="InterPro" id="IPR011626">
    <property type="entry name" value="Alpha-macroglobulin_TED"/>
</dbReference>
<evidence type="ECO:0000256" key="2">
    <source>
        <dbReference type="ARBA" id="ARBA00022966"/>
    </source>
</evidence>
<keyword evidence="1" id="KW-0732">Signal</keyword>
<keyword evidence="5" id="KW-1185">Reference proteome</keyword>
<dbReference type="InterPro" id="IPR009048">
    <property type="entry name" value="A-macroglobulin_rcpt-bd"/>
</dbReference>
<dbReference type="PANTHER" id="PTHR11412">
    <property type="entry name" value="MACROGLOBULIN / COMPLEMENT"/>
    <property type="match status" value="1"/>
</dbReference>
<evidence type="ECO:0000256" key="1">
    <source>
        <dbReference type="ARBA" id="ARBA00022729"/>
    </source>
</evidence>
<accession>A0A5S9F7D8</accession>
<dbReference type="Gene3D" id="1.50.10.20">
    <property type="match status" value="1"/>
</dbReference>
<dbReference type="SUPFAM" id="SSF48239">
    <property type="entry name" value="Terpenoid cyclases/Protein prenyltransferases"/>
    <property type="match status" value="1"/>
</dbReference>
<dbReference type="InterPro" id="IPR008930">
    <property type="entry name" value="Terpenoid_cyclase/PrenylTrfase"/>
</dbReference>
<protein>
    <recommendedName>
        <fullName evidence="3">Alpha-macroglobulin receptor-binding domain-containing protein</fullName>
    </recommendedName>
</protein>
<feature type="domain" description="Alpha-macroglobulin receptor-binding" evidence="3">
    <location>
        <begin position="369"/>
        <end position="456"/>
    </location>
</feature>
<dbReference type="AlphaFoldDB" id="A0A5S9F7D8"/>
<dbReference type="Pfam" id="PF07678">
    <property type="entry name" value="TED_complement"/>
    <property type="match status" value="1"/>
</dbReference>
<name>A0A5S9F7D8_UABAM</name>
<dbReference type="Gene3D" id="2.60.40.690">
    <property type="entry name" value="Alpha-macroglobulin, receptor-binding domain"/>
    <property type="match status" value="1"/>
</dbReference>
<evidence type="ECO:0000259" key="3">
    <source>
        <dbReference type="SMART" id="SM01361"/>
    </source>
</evidence>
<dbReference type="CDD" id="cd02891">
    <property type="entry name" value="A2M_like"/>
    <property type="match status" value="1"/>
</dbReference>